<dbReference type="PANTHER" id="PTHR31672:SF13">
    <property type="entry name" value="F-BOX PROTEIN CPR30-LIKE"/>
    <property type="match status" value="1"/>
</dbReference>
<keyword evidence="3" id="KW-1185">Reference proteome</keyword>
<dbReference type="InterPro" id="IPR050796">
    <property type="entry name" value="SCF_F-box_component"/>
</dbReference>
<accession>A0A2Z6LK83</accession>
<reference evidence="3" key="1">
    <citation type="journal article" date="2017" name="Front. Plant Sci.">
        <title>Climate Clever Clovers: New Paradigm to Reduce the Environmental Footprint of Ruminants by Breeding Low Methanogenic Forages Utilizing Haplotype Variation.</title>
        <authorList>
            <person name="Kaur P."/>
            <person name="Appels R."/>
            <person name="Bayer P.E."/>
            <person name="Keeble-Gagnere G."/>
            <person name="Wang J."/>
            <person name="Hirakawa H."/>
            <person name="Shirasawa K."/>
            <person name="Vercoe P."/>
            <person name="Stefanova K."/>
            <person name="Durmic Z."/>
            <person name="Nichols P."/>
            <person name="Revell C."/>
            <person name="Isobe S.N."/>
            <person name="Edwards D."/>
            <person name="Erskine W."/>
        </authorList>
    </citation>
    <scope>NUCLEOTIDE SEQUENCE [LARGE SCALE GENOMIC DNA]</scope>
    <source>
        <strain evidence="3">cv. Daliak</strain>
    </source>
</reference>
<dbReference type="Pfam" id="PF07734">
    <property type="entry name" value="FBA_1"/>
    <property type="match status" value="1"/>
</dbReference>
<dbReference type="Proteomes" id="UP000242715">
    <property type="component" value="Unassembled WGS sequence"/>
</dbReference>
<proteinExistence type="predicted"/>
<sequence>MDEETEEAVATNKAVVRSKRKKSRMNRFVFGTRSAIKKKMTEAVASNKAIRSKRKKKKDEIEAVAVMTTSNKKARNYLNHDSTLFQDSYFMTIYTNKFISNNNNNNHYDDTYLVRHGGARGEDGGGVQFYLLPGHRFENRIKIDLPPPLQGNDSWFYILGGVSINGILCFNQRCARRLVLWNPTTAEFKIIPHTPCHWLPPNRQPLYDLNGFGYDHATNDYKVIQFVDSCRGGGNPDEDEDQDQEFVPGDRSSYETFWGIYSLKTNSWRKLDLNIPNRYYYTQNRFIGVYTNGVCHWWARTDDSPNIEDAEEYLLSFNFSNELMFTTPRPSYLDVRHCLSSKLVDRCLFLLNESIALISTNLDMATIQISILGELGVRESWTKFLTVMCLPSIEYPIGVGNLSNIVFFAKNDDKLAWINLNTKMTEELDFKVEKFVYVGKYKKSFLPICGRNE</sequence>
<dbReference type="InterPro" id="IPR006527">
    <property type="entry name" value="F-box-assoc_dom_typ1"/>
</dbReference>
<dbReference type="AlphaFoldDB" id="A0A2Z6LK83"/>
<dbReference type="EMBL" id="DF973179">
    <property type="protein sequence ID" value="GAU18162.1"/>
    <property type="molecule type" value="Genomic_DNA"/>
</dbReference>
<evidence type="ECO:0000313" key="3">
    <source>
        <dbReference type="Proteomes" id="UP000242715"/>
    </source>
</evidence>
<dbReference type="InterPro" id="IPR017451">
    <property type="entry name" value="F-box-assoc_interact_dom"/>
</dbReference>
<gene>
    <name evidence="2" type="ORF">TSUD_248620</name>
</gene>
<name>A0A2Z6LK83_TRISU</name>
<dbReference type="PANTHER" id="PTHR31672">
    <property type="entry name" value="BNACNNG10540D PROTEIN"/>
    <property type="match status" value="1"/>
</dbReference>
<evidence type="ECO:0000313" key="2">
    <source>
        <dbReference type="EMBL" id="GAU18162.1"/>
    </source>
</evidence>
<organism evidence="2 3">
    <name type="scientific">Trifolium subterraneum</name>
    <name type="common">Subterranean clover</name>
    <dbReference type="NCBI Taxonomy" id="3900"/>
    <lineage>
        <taxon>Eukaryota</taxon>
        <taxon>Viridiplantae</taxon>
        <taxon>Streptophyta</taxon>
        <taxon>Embryophyta</taxon>
        <taxon>Tracheophyta</taxon>
        <taxon>Spermatophyta</taxon>
        <taxon>Magnoliopsida</taxon>
        <taxon>eudicotyledons</taxon>
        <taxon>Gunneridae</taxon>
        <taxon>Pentapetalae</taxon>
        <taxon>rosids</taxon>
        <taxon>fabids</taxon>
        <taxon>Fabales</taxon>
        <taxon>Fabaceae</taxon>
        <taxon>Papilionoideae</taxon>
        <taxon>50 kb inversion clade</taxon>
        <taxon>NPAAA clade</taxon>
        <taxon>Hologalegina</taxon>
        <taxon>IRL clade</taxon>
        <taxon>Trifolieae</taxon>
        <taxon>Trifolium</taxon>
    </lineage>
</organism>
<protein>
    <recommendedName>
        <fullName evidence="1">F-box associated beta-propeller type 1 domain-containing protein</fullName>
    </recommendedName>
</protein>
<evidence type="ECO:0000259" key="1">
    <source>
        <dbReference type="Pfam" id="PF07734"/>
    </source>
</evidence>
<dbReference type="NCBIfam" id="TIGR01640">
    <property type="entry name" value="F_box_assoc_1"/>
    <property type="match status" value="1"/>
</dbReference>
<feature type="domain" description="F-box associated beta-propeller type 1" evidence="1">
    <location>
        <begin position="164"/>
        <end position="420"/>
    </location>
</feature>
<dbReference type="OrthoDB" id="1555129at2759"/>